<dbReference type="EMBL" id="CM004391">
    <property type="protein sequence ID" value="OAY49348.1"/>
    <property type="molecule type" value="Genomic_DNA"/>
</dbReference>
<protein>
    <submittedName>
        <fullName evidence="1">Uncharacterized protein</fullName>
    </submittedName>
</protein>
<accession>A0A2C9VVK3</accession>
<organism evidence="1">
    <name type="scientific">Manihot esculenta</name>
    <name type="common">Cassava</name>
    <name type="synonym">Jatropha manihot</name>
    <dbReference type="NCBI Taxonomy" id="3983"/>
    <lineage>
        <taxon>Eukaryota</taxon>
        <taxon>Viridiplantae</taxon>
        <taxon>Streptophyta</taxon>
        <taxon>Embryophyta</taxon>
        <taxon>Tracheophyta</taxon>
        <taxon>Spermatophyta</taxon>
        <taxon>Magnoliopsida</taxon>
        <taxon>eudicotyledons</taxon>
        <taxon>Gunneridae</taxon>
        <taxon>Pentapetalae</taxon>
        <taxon>rosids</taxon>
        <taxon>fabids</taxon>
        <taxon>Malpighiales</taxon>
        <taxon>Euphorbiaceae</taxon>
        <taxon>Crotonoideae</taxon>
        <taxon>Manihoteae</taxon>
        <taxon>Manihot</taxon>
    </lineage>
</organism>
<name>A0A2C9VVK3_MANES</name>
<reference evidence="1" key="1">
    <citation type="submission" date="2016-02" db="EMBL/GenBank/DDBJ databases">
        <title>WGS assembly of Manihot esculenta.</title>
        <authorList>
            <person name="Bredeson J.V."/>
            <person name="Prochnik S.E."/>
            <person name="Lyons J.B."/>
            <person name="Schmutz J."/>
            <person name="Grimwood J."/>
            <person name="Vrebalov J."/>
            <person name="Bart R.S."/>
            <person name="Amuge T."/>
            <person name="Ferguson M.E."/>
            <person name="Green R."/>
            <person name="Putnam N."/>
            <person name="Stites J."/>
            <person name="Rounsley S."/>
            <person name="Rokhsar D.S."/>
        </authorList>
    </citation>
    <scope>NUCLEOTIDE SEQUENCE [LARGE SCALE GENOMIC DNA]</scope>
    <source>
        <tissue evidence="1">Leaf</tissue>
    </source>
</reference>
<proteinExistence type="predicted"/>
<evidence type="ECO:0000313" key="1">
    <source>
        <dbReference type="EMBL" id="OAY49348.1"/>
    </source>
</evidence>
<gene>
    <name evidence="1" type="ORF">MANES_05G049000</name>
</gene>
<dbReference type="AlphaFoldDB" id="A0A2C9VVK3"/>
<sequence>MIEVIIFVGAITPSDIDHSFINNGIHYSRPEPSIIRRSAPLFDSIIFQGPRSLRHILDDSCSNLNVFSLIF</sequence>